<organism evidence="1 2">
    <name type="scientific">Alteromonas genovensis</name>
    <dbReference type="NCBI Taxonomy" id="471225"/>
    <lineage>
        <taxon>Bacteria</taxon>
        <taxon>Pseudomonadati</taxon>
        <taxon>Pseudomonadota</taxon>
        <taxon>Gammaproteobacteria</taxon>
        <taxon>Alteromonadales</taxon>
        <taxon>Alteromonadaceae</taxon>
        <taxon>Alteromonas/Salinimonas group</taxon>
        <taxon>Alteromonas</taxon>
    </lineage>
</organism>
<sequence>MLYGIVIASSFFHHSAKAIEAGQYYYFISEKCEPRGPQTPEERGAVTPDVMLFEVVPAGISDYFVHMNTEALVHYTEEGQEYLTRLEEEQAYTAGGDNSHGSNSIHHDFMLQREAISLKDLIATLNSFSQQQTEKGYYYRTILALGDERARFKAVTRVRLTESAATNRMLLSDYSTSYYLLDKAGNANATPFISVDHNALMRKNIHQYNSPFNAYTATHVCGEKWESGI</sequence>
<dbReference type="AlphaFoldDB" id="A0A6N9TIF8"/>
<dbReference type="Proteomes" id="UP000471381">
    <property type="component" value="Unassembled WGS sequence"/>
</dbReference>
<reference evidence="1 2" key="1">
    <citation type="submission" date="2020-01" db="EMBL/GenBank/DDBJ databases">
        <title>Genomes of bacteria type strains.</title>
        <authorList>
            <person name="Chen J."/>
            <person name="Zhu S."/>
            <person name="Yang J."/>
        </authorList>
    </citation>
    <scope>NUCLEOTIDE SEQUENCE [LARGE SCALE GENOMIC DNA]</scope>
    <source>
        <strain evidence="1 2">LMG 24078</strain>
    </source>
</reference>
<comment type="caution">
    <text evidence="1">The sequence shown here is derived from an EMBL/GenBank/DDBJ whole genome shotgun (WGS) entry which is preliminary data.</text>
</comment>
<gene>
    <name evidence="1" type="ORF">GTQ48_07340</name>
</gene>
<protein>
    <submittedName>
        <fullName evidence="1">Uncharacterized protein</fullName>
    </submittedName>
</protein>
<proteinExistence type="predicted"/>
<evidence type="ECO:0000313" key="1">
    <source>
        <dbReference type="EMBL" id="NDW15329.1"/>
    </source>
</evidence>
<evidence type="ECO:0000313" key="2">
    <source>
        <dbReference type="Proteomes" id="UP000471381"/>
    </source>
</evidence>
<accession>A0A6N9TIF8</accession>
<name>A0A6N9TIF8_9ALTE</name>
<dbReference type="EMBL" id="JAAAWO010000004">
    <property type="protein sequence ID" value="NDW15329.1"/>
    <property type="molecule type" value="Genomic_DNA"/>
</dbReference>
<keyword evidence="2" id="KW-1185">Reference proteome</keyword>